<evidence type="ECO:0000259" key="10">
    <source>
        <dbReference type="Pfam" id="PF00720"/>
    </source>
</evidence>
<keyword evidence="9" id="KW-0732">Signal</keyword>
<feature type="signal peptide" evidence="9">
    <location>
        <begin position="1"/>
        <end position="19"/>
    </location>
</feature>
<keyword evidence="4" id="KW-0964">Secreted</keyword>
<evidence type="ECO:0000256" key="3">
    <source>
        <dbReference type="ARBA" id="ARBA00011738"/>
    </source>
</evidence>
<dbReference type="SUPFAM" id="SSF55399">
    <property type="entry name" value="Subtilisin inhibitor"/>
    <property type="match status" value="1"/>
</dbReference>
<dbReference type="PRINTS" id="PR00294">
    <property type="entry name" value="SSBTLNINHBTR"/>
</dbReference>
<evidence type="ECO:0000256" key="8">
    <source>
        <dbReference type="RuleBase" id="RU003471"/>
    </source>
</evidence>
<evidence type="ECO:0000256" key="6">
    <source>
        <dbReference type="ARBA" id="ARBA00022900"/>
    </source>
</evidence>
<name>A0ABP7J9V9_9ACTN</name>
<comment type="similarity">
    <text evidence="2 8">Belongs to the protease inhibitor I16 (SSI) family.</text>
</comment>
<evidence type="ECO:0000256" key="9">
    <source>
        <dbReference type="SAM" id="SignalP"/>
    </source>
</evidence>
<accession>A0ABP7J9V9</accession>
<comment type="subunit">
    <text evidence="3">Homodimer.</text>
</comment>
<gene>
    <name evidence="11" type="ORF">GCM10022226_71230</name>
</gene>
<evidence type="ECO:0000256" key="2">
    <source>
        <dbReference type="ARBA" id="ARBA00010472"/>
    </source>
</evidence>
<comment type="caution">
    <text evidence="11">The sequence shown here is derived from an EMBL/GenBank/DDBJ whole genome shotgun (WGS) entry which is preliminary data.</text>
</comment>
<evidence type="ECO:0000313" key="12">
    <source>
        <dbReference type="Proteomes" id="UP001500888"/>
    </source>
</evidence>
<feature type="domain" description="Subtilisin inhibitor" evidence="10">
    <location>
        <begin position="118"/>
        <end position="203"/>
    </location>
</feature>
<dbReference type="EMBL" id="BAAAZR010000043">
    <property type="protein sequence ID" value="GAA3838746.1"/>
    <property type="molecule type" value="Genomic_DNA"/>
</dbReference>
<dbReference type="Proteomes" id="UP001500888">
    <property type="component" value="Unassembled WGS sequence"/>
</dbReference>
<organism evidence="11 12">
    <name type="scientific">Sphaerisporangium flaviroseum</name>
    <dbReference type="NCBI Taxonomy" id="509199"/>
    <lineage>
        <taxon>Bacteria</taxon>
        <taxon>Bacillati</taxon>
        <taxon>Actinomycetota</taxon>
        <taxon>Actinomycetes</taxon>
        <taxon>Streptosporangiales</taxon>
        <taxon>Streptosporangiaceae</taxon>
        <taxon>Sphaerisporangium</taxon>
    </lineage>
</organism>
<proteinExistence type="inferred from homology"/>
<sequence length="217" mass="22233">MRRLTKGLTYATLFPATAAALLLTTAATWPTAPTNTAAATSAGASTGTTAPSIGAVTGTTAPWIGVVTGTTAPSIGAGAYGVAAIPRPLPGGPGAHSVSWTPQDRAVSSAPAKPVSRVLLLTVARGESPTPTDRVAFLECPATGGTHPKAAEACKQLERVSANLNDLNVSPDTRCTKEYDPVTVYGAGLWDTSRLSYERTFGNRCELRATTGAVFDF</sequence>
<evidence type="ECO:0000313" key="11">
    <source>
        <dbReference type="EMBL" id="GAA3838746.1"/>
    </source>
</evidence>
<evidence type="ECO:0000256" key="5">
    <source>
        <dbReference type="ARBA" id="ARBA00022690"/>
    </source>
</evidence>
<protein>
    <recommendedName>
        <fullName evidence="10">Subtilisin inhibitor domain-containing protein</fullName>
    </recommendedName>
</protein>
<keyword evidence="6 8" id="KW-0722">Serine protease inhibitor</keyword>
<comment type="subcellular location">
    <subcellularLocation>
        <location evidence="1">Secreted</location>
    </subcellularLocation>
</comment>
<keyword evidence="7" id="KW-1015">Disulfide bond</keyword>
<evidence type="ECO:0000256" key="7">
    <source>
        <dbReference type="ARBA" id="ARBA00023157"/>
    </source>
</evidence>
<dbReference type="Gene3D" id="3.30.350.10">
    <property type="entry name" value="Subtilisin inhibitor-like"/>
    <property type="match status" value="1"/>
</dbReference>
<dbReference type="Pfam" id="PF00720">
    <property type="entry name" value="SSI"/>
    <property type="match status" value="1"/>
</dbReference>
<keyword evidence="12" id="KW-1185">Reference proteome</keyword>
<evidence type="ECO:0000256" key="4">
    <source>
        <dbReference type="ARBA" id="ARBA00022525"/>
    </source>
</evidence>
<reference evidence="12" key="1">
    <citation type="journal article" date="2019" name="Int. J. Syst. Evol. Microbiol.">
        <title>The Global Catalogue of Microorganisms (GCM) 10K type strain sequencing project: providing services to taxonomists for standard genome sequencing and annotation.</title>
        <authorList>
            <consortium name="The Broad Institute Genomics Platform"/>
            <consortium name="The Broad Institute Genome Sequencing Center for Infectious Disease"/>
            <person name="Wu L."/>
            <person name="Ma J."/>
        </authorList>
    </citation>
    <scope>NUCLEOTIDE SEQUENCE [LARGE SCALE GENOMIC DNA]</scope>
    <source>
        <strain evidence="12">JCM 16908</strain>
    </source>
</reference>
<evidence type="ECO:0000256" key="1">
    <source>
        <dbReference type="ARBA" id="ARBA00004613"/>
    </source>
</evidence>
<dbReference type="InterPro" id="IPR036819">
    <property type="entry name" value="Subtilisin_inhibitor-like_sf"/>
</dbReference>
<dbReference type="InterPro" id="IPR023549">
    <property type="entry name" value="Subtilisin_inhibitor"/>
</dbReference>
<keyword evidence="5 8" id="KW-0646">Protease inhibitor</keyword>
<feature type="chain" id="PRO_5045357801" description="Subtilisin inhibitor domain-containing protein" evidence="9">
    <location>
        <begin position="20"/>
        <end position="217"/>
    </location>
</feature>
<dbReference type="InterPro" id="IPR000691">
    <property type="entry name" value="Prot_inh_I16_SSI"/>
</dbReference>